<dbReference type="SUPFAM" id="SSF49785">
    <property type="entry name" value="Galactose-binding domain-like"/>
    <property type="match status" value="1"/>
</dbReference>
<dbReference type="InterPro" id="IPR007074">
    <property type="entry name" value="LicD/FKTN/FKRP_NTP_transf"/>
</dbReference>
<comment type="caution">
    <text evidence="3">The sequence shown here is derived from an EMBL/GenBank/DDBJ whole genome shotgun (WGS) entry which is preliminary data.</text>
</comment>
<name>A0ABS7EEI0_9GAMM</name>
<dbReference type="Pfam" id="PF04991">
    <property type="entry name" value="LicD"/>
    <property type="match status" value="1"/>
</dbReference>
<proteinExistence type="predicted"/>
<dbReference type="PANTHER" id="PTHR43404:SF1">
    <property type="entry name" value="MNN4P"/>
    <property type="match status" value="1"/>
</dbReference>
<reference evidence="3" key="1">
    <citation type="submission" date="2021-07" db="EMBL/GenBank/DDBJ databases">
        <title>Neiella marina sp. nov., isolated from the intestinal content of sea cucumber Apostichopus japonicus.</title>
        <authorList>
            <person name="Bai X."/>
        </authorList>
    </citation>
    <scope>NUCLEOTIDE SEQUENCE</scope>
    <source>
        <strain evidence="3">126</strain>
    </source>
</reference>
<dbReference type="InterPro" id="IPR052942">
    <property type="entry name" value="LPS_cholinephosphotransferase"/>
</dbReference>
<dbReference type="EMBL" id="JAHZSS010000006">
    <property type="protein sequence ID" value="MBW8190742.1"/>
    <property type="molecule type" value="Genomic_DNA"/>
</dbReference>
<dbReference type="Proteomes" id="UP001166251">
    <property type="component" value="Unassembled WGS sequence"/>
</dbReference>
<evidence type="ECO:0000259" key="1">
    <source>
        <dbReference type="Pfam" id="PF00754"/>
    </source>
</evidence>
<dbReference type="Pfam" id="PF00754">
    <property type="entry name" value="F5_F8_type_C"/>
    <property type="match status" value="1"/>
</dbReference>
<dbReference type="RefSeq" id="WP_220103428.1">
    <property type="nucleotide sequence ID" value="NZ_JAHZSS010000006.1"/>
</dbReference>
<dbReference type="InterPro" id="IPR000421">
    <property type="entry name" value="FA58C"/>
</dbReference>
<evidence type="ECO:0000259" key="2">
    <source>
        <dbReference type="Pfam" id="PF04991"/>
    </source>
</evidence>
<organism evidence="3 4">
    <name type="scientific">Neiella holothuriorum</name>
    <dbReference type="NCBI Taxonomy" id="2870530"/>
    <lineage>
        <taxon>Bacteria</taxon>
        <taxon>Pseudomonadati</taxon>
        <taxon>Pseudomonadota</taxon>
        <taxon>Gammaproteobacteria</taxon>
        <taxon>Alteromonadales</taxon>
        <taxon>Echinimonadaceae</taxon>
        <taxon>Neiella</taxon>
    </lineage>
</organism>
<evidence type="ECO:0000313" key="4">
    <source>
        <dbReference type="Proteomes" id="UP001166251"/>
    </source>
</evidence>
<dbReference type="PANTHER" id="PTHR43404">
    <property type="entry name" value="LIPOPOLYSACCHARIDE CHOLINEPHOSPHOTRANSFERASE LICD"/>
    <property type="match status" value="1"/>
</dbReference>
<keyword evidence="4" id="KW-1185">Reference proteome</keyword>
<feature type="domain" description="LicD/FKTN/FKRP nucleotidyltransferase" evidence="2">
    <location>
        <begin position="273"/>
        <end position="304"/>
    </location>
</feature>
<dbReference type="Gene3D" id="2.60.120.260">
    <property type="entry name" value="Galactose-binding domain-like"/>
    <property type="match status" value="1"/>
</dbReference>
<protein>
    <submittedName>
        <fullName evidence="3">Discoidin domain-containing protein</fullName>
    </submittedName>
</protein>
<feature type="domain" description="F5/8 type C" evidence="1">
    <location>
        <begin position="98"/>
        <end position="173"/>
    </location>
</feature>
<evidence type="ECO:0000313" key="3">
    <source>
        <dbReference type="EMBL" id="MBW8190742.1"/>
    </source>
</evidence>
<gene>
    <name evidence="3" type="ORF">K0504_06825</name>
</gene>
<sequence length="432" mass="49011">MFQKKKQKQSKSQPCDSSKLECSLAKVREHLTSHPVVHFKGAKSDSPLRITTDNKGRFVRFSLQAEVSFHLDTIEIFNKAGRNIAPNKRTIISSCYDDDDKYDGRGALVGKKNGGCGFHTKRERNPWLVVDLGTIRNLAEVIVYNREGNFYTRALSLKIESSRDLHEWQPIYDNWECLKAGDAEGFSEQEQALLFAGVLEADPVRKLLKRYKSEGDLKRAANLLELTNELVKDKGFALAPQHGFTRPFDLSSEKEKNKTYKELAQVLQWLNEDYGIPAFISSGTLLGIVREGKFIGHDDDVDICYVSSKTTEQEILSERLEIMAFLQSKGCKTAPSGIAHYWCTTPHGVSMDIFSGFMEDGFCSMNPISRKEVVVESVLPLKTQVVKGVTLYLPQDPEPLLVLNYGPSWRTPDPLWSFDWGKAKRDFKFLYF</sequence>
<dbReference type="InterPro" id="IPR008979">
    <property type="entry name" value="Galactose-bd-like_sf"/>
</dbReference>
<accession>A0ABS7EEI0</accession>